<sequence length="330" mass="35000">MKLLSLKPSALCAALTLATLSLSAQAAGPSGKIDCIAPANPGGGWDFTCRSVGQVLSEIGAIDGSVQTTNMPGASGGVAFSHVVTKRAGQNDVIVSASTSTTTRLAQHQFPGLDADMVNWAGTVGADYGVIAVSKDSPYRTLEDLLDAMEQKPSSVSFAGGSASGGWDHLKVLMMARADGIKPLNKIKYLPFDGGGEAMTQVVGGHIDAFSGDASEILGFVESGDLRVLAVLADGRLPGALNDFPTAKEQGVDVEGINWRGFYLPPKLSDEDVAWWEDALHKVYESQEWKDVMRQNGLIPFDRSGDDFKDYVHQQIADIEEISKEVGLIQ</sequence>
<evidence type="ECO:0000313" key="3">
    <source>
        <dbReference type="EMBL" id="OLO06125.1"/>
    </source>
</evidence>
<name>A0A1Q8SXG1_9GAMM</name>
<reference evidence="3 4" key="1">
    <citation type="submission" date="2016-12" db="EMBL/GenBank/DDBJ databases">
        <title>Draft genome sequences of strains Salinicola socius SMB35, Salinicola sp. MH3R3-1 and Chromohalobacter sp. SMB17 from the Verkhnekamsk potash mining region of Russia.</title>
        <authorList>
            <person name="Mavrodi D.V."/>
            <person name="Olsson B.E."/>
            <person name="Korsakova E.S."/>
            <person name="Pyankova A."/>
            <person name="Mavrodi O.V."/>
            <person name="Plotnikova E.G."/>
        </authorList>
    </citation>
    <scope>NUCLEOTIDE SEQUENCE [LARGE SCALE GENOMIC DNA]</scope>
    <source>
        <strain evidence="3 4">SMB35</strain>
    </source>
</reference>
<dbReference type="Pfam" id="PF03401">
    <property type="entry name" value="TctC"/>
    <property type="match status" value="1"/>
</dbReference>
<comment type="similarity">
    <text evidence="1">Belongs to the UPF0065 (bug) family.</text>
</comment>
<dbReference type="Proteomes" id="UP000186878">
    <property type="component" value="Unassembled WGS sequence"/>
</dbReference>
<dbReference type="EMBL" id="MSDO01000001">
    <property type="protein sequence ID" value="OLO06125.1"/>
    <property type="molecule type" value="Genomic_DNA"/>
</dbReference>
<dbReference type="AlphaFoldDB" id="A0A1Q8SXG1"/>
<feature type="signal peptide" evidence="2">
    <location>
        <begin position="1"/>
        <end position="26"/>
    </location>
</feature>
<dbReference type="STRING" id="404433.BTW07_01105"/>
<dbReference type="InterPro" id="IPR005064">
    <property type="entry name" value="BUG"/>
</dbReference>
<comment type="caution">
    <text evidence="3">The sequence shown here is derived from an EMBL/GenBank/DDBJ whole genome shotgun (WGS) entry which is preliminary data.</text>
</comment>
<proteinExistence type="inferred from homology"/>
<keyword evidence="2" id="KW-0732">Signal</keyword>
<evidence type="ECO:0000256" key="1">
    <source>
        <dbReference type="ARBA" id="ARBA00006987"/>
    </source>
</evidence>
<dbReference type="SUPFAM" id="SSF53850">
    <property type="entry name" value="Periplasmic binding protein-like II"/>
    <property type="match status" value="1"/>
</dbReference>
<dbReference type="CDD" id="cd07012">
    <property type="entry name" value="PBP2_Bug_TTT"/>
    <property type="match status" value="1"/>
</dbReference>
<organism evidence="3 4">
    <name type="scientific">Salinicola socius</name>
    <dbReference type="NCBI Taxonomy" id="404433"/>
    <lineage>
        <taxon>Bacteria</taxon>
        <taxon>Pseudomonadati</taxon>
        <taxon>Pseudomonadota</taxon>
        <taxon>Gammaproteobacteria</taxon>
        <taxon>Oceanospirillales</taxon>
        <taxon>Halomonadaceae</taxon>
        <taxon>Salinicola</taxon>
    </lineage>
</organism>
<keyword evidence="4" id="KW-1185">Reference proteome</keyword>
<evidence type="ECO:0000313" key="4">
    <source>
        <dbReference type="Proteomes" id="UP000186878"/>
    </source>
</evidence>
<dbReference type="PANTHER" id="PTHR42928:SF3">
    <property type="entry name" value="UPF0065 PROTEIN YFLP"/>
    <property type="match status" value="1"/>
</dbReference>
<evidence type="ECO:0000256" key="2">
    <source>
        <dbReference type="SAM" id="SignalP"/>
    </source>
</evidence>
<dbReference type="Gene3D" id="3.40.190.10">
    <property type="entry name" value="Periplasmic binding protein-like II"/>
    <property type="match status" value="1"/>
</dbReference>
<protein>
    <submittedName>
        <fullName evidence="3">C4-dicarboxylate ABC transporter substrate-binding protein</fullName>
    </submittedName>
</protein>
<dbReference type="OrthoDB" id="9780943at2"/>
<accession>A0A1Q8SXG1</accession>
<dbReference type="RefSeq" id="WP_075568295.1">
    <property type="nucleotide sequence ID" value="NZ_MSDO01000001.1"/>
</dbReference>
<feature type="chain" id="PRO_5012909387" evidence="2">
    <location>
        <begin position="27"/>
        <end position="330"/>
    </location>
</feature>
<dbReference type="PIRSF" id="PIRSF017082">
    <property type="entry name" value="YflP"/>
    <property type="match status" value="1"/>
</dbReference>
<dbReference type="Gene3D" id="3.40.190.150">
    <property type="entry name" value="Bordetella uptake gene, domain 1"/>
    <property type="match status" value="1"/>
</dbReference>
<gene>
    <name evidence="3" type="ORF">BTW07_01105</name>
</gene>
<dbReference type="InterPro" id="IPR042100">
    <property type="entry name" value="Bug_dom1"/>
</dbReference>
<dbReference type="PANTHER" id="PTHR42928">
    <property type="entry name" value="TRICARBOXYLATE-BINDING PROTEIN"/>
    <property type="match status" value="1"/>
</dbReference>